<evidence type="ECO:0000313" key="2">
    <source>
        <dbReference type="Proteomes" id="UP000436522"/>
    </source>
</evidence>
<protein>
    <submittedName>
        <fullName evidence="1">Uncharacterized protein</fullName>
    </submittedName>
</protein>
<dbReference type="Proteomes" id="UP000436522">
    <property type="component" value="Unassembled WGS sequence"/>
</dbReference>
<comment type="caution">
    <text evidence="1">The sequence shown here is derived from an EMBL/GenBank/DDBJ whole genome shotgun (WGS) entry which is preliminary data.</text>
</comment>
<dbReference type="EMBL" id="BLIV01000005">
    <property type="protein sequence ID" value="GFE51041.1"/>
    <property type="molecule type" value="Genomic_DNA"/>
</dbReference>
<sequence length="57" mass="6519">MTPKQSTPDVTVCHRTQDASICVNDEADLCADAFKRRKNPAQVRGRWQYMMIDLGHL</sequence>
<accession>A0A640VVC7</accession>
<reference evidence="1 2" key="1">
    <citation type="submission" date="2019-12" db="EMBL/GenBank/DDBJ databases">
        <title>Roseobacter cerasinus sp. nov., isolated from seawater around aquaculture.</title>
        <authorList>
            <person name="Muramatsu S."/>
            <person name="Takabe Y."/>
            <person name="Mori K."/>
            <person name="Takaichi S."/>
            <person name="Hanada S."/>
        </authorList>
    </citation>
    <scope>NUCLEOTIDE SEQUENCE [LARGE SCALE GENOMIC DNA]</scope>
    <source>
        <strain evidence="1 2">AI77</strain>
    </source>
</reference>
<dbReference type="AlphaFoldDB" id="A0A640VVC7"/>
<organism evidence="1 2">
    <name type="scientific">Roseobacter cerasinus</name>
    <dbReference type="NCBI Taxonomy" id="2602289"/>
    <lineage>
        <taxon>Bacteria</taxon>
        <taxon>Pseudomonadati</taxon>
        <taxon>Pseudomonadota</taxon>
        <taxon>Alphaproteobacteria</taxon>
        <taxon>Rhodobacterales</taxon>
        <taxon>Roseobacteraceae</taxon>
        <taxon>Roseobacter</taxon>
    </lineage>
</organism>
<name>A0A640VVC7_9RHOB</name>
<evidence type="ECO:0000313" key="1">
    <source>
        <dbReference type="EMBL" id="GFE51041.1"/>
    </source>
</evidence>
<proteinExistence type="predicted"/>
<keyword evidence="2" id="KW-1185">Reference proteome</keyword>
<gene>
    <name evidence="1" type="ORF">So717_27940</name>
</gene>